<reference evidence="1" key="1">
    <citation type="submission" date="2023-04" db="EMBL/GenBank/DDBJ databases">
        <title>A chromosome-level genome assembly of the parasitoid wasp Eretmocerus hayati.</title>
        <authorList>
            <person name="Zhong Y."/>
            <person name="Liu S."/>
            <person name="Liu Y."/>
        </authorList>
    </citation>
    <scope>NUCLEOTIDE SEQUENCE</scope>
    <source>
        <strain evidence="1">ZJU_SS_LIU_2023</strain>
    </source>
</reference>
<name>A0ACC2PQR9_9HYME</name>
<evidence type="ECO:0000313" key="2">
    <source>
        <dbReference type="Proteomes" id="UP001239111"/>
    </source>
</evidence>
<gene>
    <name evidence="1" type="ORF">QAD02_020727</name>
</gene>
<organism evidence="1 2">
    <name type="scientific">Eretmocerus hayati</name>
    <dbReference type="NCBI Taxonomy" id="131215"/>
    <lineage>
        <taxon>Eukaryota</taxon>
        <taxon>Metazoa</taxon>
        <taxon>Ecdysozoa</taxon>
        <taxon>Arthropoda</taxon>
        <taxon>Hexapoda</taxon>
        <taxon>Insecta</taxon>
        <taxon>Pterygota</taxon>
        <taxon>Neoptera</taxon>
        <taxon>Endopterygota</taxon>
        <taxon>Hymenoptera</taxon>
        <taxon>Apocrita</taxon>
        <taxon>Proctotrupomorpha</taxon>
        <taxon>Chalcidoidea</taxon>
        <taxon>Aphelinidae</taxon>
        <taxon>Aphelininae</taxon>
        <taxon>Eretmocerus</taxon>
    </lineage>
</organism>
<accession>A0ACC2PQR9</accession>
<protein>
    <submittedName>
        <fullName evidence="1">Uncharacterized protein</fullName>
    </submittedName>
</protein>
<sequence>MDKISEATPASAVANKNGKGSLTHSATDSQAQNLLDDIGGSDTQGTTSAEGKRGGEGGSKMQEKEIMSHHVGDDTVDEKKVLDKTKDYLRSLLDISPKTKDSELKKQDPFDIFVNFYNSIKDDENLSIQDKMSRSIKYTVSQTKSNLSGNEELFMSNVYGIMDVSFRAMDLDSRIKNNETERFYRKVENEIEVMKADAKVQSEFVERKIQEFSVRDKAREAEMMEMKKQLRDNTRQMHAVKTEVNKSLSDLVQYKSCVADLSRLVTTQAETSDSKFKEVHKHVDEIDTKMETILNEQGNMKNELQKTIKKNEDLQKSTYSEMKEYRAILNGQIAADLHNLNKKYTDLDKKITDDVTKIETSLVHDEGVIDDAITEQSLIQKRITDNKYDADENFEALSGRLDSYRDELNELKMKMNRVEDAVDCEPTENKGIIAKTEENRKLITDIQQNLKSMDTEIRKHLNF</sequence>
<evidence type="ECO:0000313" key="1">
    <source>
        <dbReference type="EMBL" id="KAJ8684934.1"/>
    </source>
</evidence>
<keyword evidence="2" id="KW-1185">Reference proteome</keyword>
<comment type="caution">
    <text evidence="1">The sequence shown here is derived from an EMBL/GenBank/DDBJ whole genome shotgun (WGS) entry which is preliminary data.</text>
</comment>
<dbReference type="Proteomes" id="UP001239111">
    <property type="component" value="Chromosome 1"/>
</dbReference>
<dbReference type="EMBL" id="CM056741">
    <property type="protein sequence ID" value="KAJ8684934.1"/>
    <property type="molecule type" value="Genomic_DNA"/>
</dbReference>
<proteinExistence type="predicted"/>